<protein>
    <recommendedName>
        <fullName evidence="8">Apolipoprotein N-acyltransferase</fullName>
        <shortName evidence="8">ALP N-acyltransferase</shortName>
        <ecNumber evidence="8">2.3.1.269</ecNumber>
    </recommendedName>
</protein>
<comment type="catalytic activity">
    <reaction evidence="8">
        <text>N-terminal S-1,2-diacyl-sn-glyceryl-L-cysteinyl-[lipoprotein] + a glycerophospholipid = N-acyl-S-1,2-diacyl-sn-glyceryl-L-cysteinyl-[lipoprotein] + a 2-acyl-sn-glycero-3-phospholipid + H(+)</text>
        <dbReference type="Rhea" id="RHEA:48228"/>
        <dbReference type="Rhea" id="RHEA-COMP:14681"/>
        <dbReference type="Rhea" id="RHEA-COMP:14684"/>
        <dbReference type="ChEBI" id="CHEBI:15378"/>
        <dbReference type="ChEBI" id="CHEBI:136912"/>
        <dbReference type="ChEBI" id="CHEBI:140656"/>
        <dbReference type="ChEBI" id="CHEBI:140657"/>
        <dbReference type="ChEBI" id="CHEBI:140660"/>
        <dbReference type="EC" id="2.3.1.269"/>
    </reaction>
</comment>
<feature type="transmembrane region" description="Helical" evidence="8">
    <location>
        <begin position="164"/>
        <end position="188"/>
    </location>
</feature>
<dbReference type="SUPFAM" id="SSF56317">
    <property type="entry name" value="Carbon-nitrogen hydrolase"/>
    <property type="match status" value="1"/>
</dbReference>
<evidence type="ECO:0000313" key="11">
    <source>
        <dbReference type="Proteomes" id="UP001549257"/>
    </source>
</evidence>
<feature type="transmembrane region" description="Helical" evidence="8">
    <location>
        <begin position="200"/>
        <end position="219"/>
    </location>
</feature>
<dbReference type="Gene3D" id="3.60.110.10">
    <property type="entry name" value="Carbon-nitrogen hydrolase"/>
    <property type="match status" value="1"/>
</dbReference>
<dbReference type="NCBIfam" id="TIGR00546">
    <property type="entry name" value="lnt"/>
    <property type="match status" value="1"/>
</dbReference>
<keyword evidence="5 8" id="KW-1133">Transmembrane helix</keyword>
<dbReference type="PROSITE" id="PS50263">
    <property type="entry name" value="CN_HYDROLASE"/>
    <property type="match status" value="1"/>
</dbReference>
<feature type="domain" description="CN hydrolase" evidence="9">
    <location>
        <begin position="223"/>
        <end position="474"/>
    </location>
</feature>
<dbReference type="CDD" id="cd07571">
    <property type="entry name" value="ALP_N-acyl_transferase"/>
    <property type="match status" value="1"/>
</dbReference>
<dbReference type="GO" id="GO:0016746">
    <property type="term" value="F:acyltransferase activity"/>
    <property type="evidence" value="ECO:0007669"/>
    <property type="project" value="UniProtKB-KW"/>
</dbReference>
<keyword evidence="11" id="KW-1185">Reference proteome</keyword>
<evidence type="ECO:0000259" key="9">
    <source>
        <dbReference type="PROSITE" id="PS50263"/>
    </source>
</evidence>
<evidence type="ECO:0000256" key="4">
    <source>
        <dbReference type="ARBA" id="ARBA00022692"/>
    </source>
</evidence>
<dbReference type="InterPro" id="IPR003010">
    <property type="entry name" value="C-N_Hydrolase"/>
</dbReference>
<proteinExistence type="inferred from homology"/>
<evidence type="ECO:0000313" key="10">
    <source>
        <dbReference type="EMBL" id="MET4581167.1"/>
    </source>
</evidence>
<gene>
    <name evidence="8" type="primary">lnt</name>
    <name evidence="10" type="ORF">ABIE21_000657</name>
</gene>
<evidence type="ECO:0000256" key="6">
    <source>
        <dbReference type="ARBA" id="ARBA00023136"/>
    </source>
</evidence>
<dbReference type="EC" id="2.3.1.269" evidence="8"/>
<keyword evidence="3 8" id="KW-0808">Transferase</keyword>
<accession>A0ABV2QJN5</accession>
<sequence length="525" mass="56134">MHPPARRALPLWAAVLVALSAGPVLDAGFPDRDWWPATFVGIGLVLAALIGRSAWGSFLVGFLAGLSFYLVHIEWASLFLGPLPMVALSTLEALFFGVGAVAITLAYRWVPRVWRSTAARLLFLPLIVAGLWTAREAIASVWPYGGFAWGRVALSQSESPFAALFGWIGVSGVSFVMVYLVAVVVECLRLRTADRAVRGAVAVGLAAVILAIPAFPVIAEGSMRVAAVQGNGKAGYFDQRERGDLLQSQLDATYPIIGEDADVVVWPEGGTDISPYDFAYGAEVLDYVSTAMDAPLVTGAITTREGENGADDTYYNTSLLWKAGEGALDFYDKKHPVPFGEYVPDRSFWRQFAPDLIDLIGREYTPGTTDDVFDIDGVIAGVNICFDIVDDQILTDSVEQGAQIIFAQSNNADFGQTDESVQQLAIARVRAIELGRTVVNISTVGTSAIIAPDGSTIDRLPTYTAGAMVEDVPLSSVTTPAVLLGRQIEWLVSGIGVLGLVLAGILVRQSSRARSTSRTRGTGRG</sequence>
<dbReference type="PANTHER" id="PTHR38686:SF1">
    <property type="entry name" value="APOLIPOPROTEIN N-ACYLTRANSFERASE"/>
    <property type="match status" value="1"/>
</dbReference>
<feature type="transmembrane region" description="Helical" evidence="8">
    <location>
        <begin position="34"/>
        <end position="51"/>
    </location>
</feature>
<evidence type="ECO:0000256" key="8">
    <source>
        <dbReference type="HAMAP-Rule" id="MF_01148"/>
    </source>
</evidence>
<keyword evidence="7 8" id="KW-0012">Acyltransferase</keyword>
<dbReference type="InterPro" id="IPR036526">
    <property type="entry name" value="C-N_Hydrolase_sf"/>
</dbReference>
<comment type="pathway">
    <text evidence="8">Protein modification; lipoprotein biosynthesis (N-acyl transfer).</text>
</comment>
<feature type="transmembrane region" description="Helical" evidence="8">
    <location>
        <begin position="122"/>
        <end position="144"/>
    </location>
</feature>
<dbReference type="EMBL" id="JBEPSJ010000001">
    <property type="protein sequence ID" value="MET4581167.1"/>
    <property type="molecule type" value="Genomic_DNA"/>
</dbReference>
<evidence type="ECO:0000256" key="5">
    <source>
        <dbReference type="ARBA" id="ARBA00022989"/>
    </source>
</evidence>
<evidence type="ECO:0000256" key="7">
    <source>
        <dbReference type="ARBA" id="ARBA00023315"/>
    </source>
</evidence>
<comment type="function">
    <text evidence="8">Catalyzes the phospholipid dependent N-acylation of the N-terminal cysteine of apolipoprotein, the last step in lipoprotein maturation.</text>
</comment>
<evidence type="ECO:0000256" key="3">
    <source>
        <dbReference type="ARBA" id="ARBA00022679"/>
    </source>
</evidence>
<dbReference type="PANTHER" id="PTHR38686">
    <property type="entry name" value="APOLIPOPROTEIN N-ACYLTRANSFERASE"/>
    <property type="match status" value="1"/>
</dbReference>
<comment type="subcellular location">
    <subcellularLocation>
        <location evidence="1 8">Cell membrane</location>
        <topology evidence="1 8">Multi-pass membrane protein</topology>
    </subcellularLocation>
</comment>
<dbReference type="RefSeq" id="WP_354023355.1">
    <property type="nucleotide sequence ID" value="NZ_JBEPSJ010000001.1"/>
</dbReference>
<name>A0ABV2QJN5_9MICO</name>
<dbReference type="Pfam" id="PF00795">
    <property type="entry name" value="CN_hydrolase"/>
    <property type="match status" value="1"/>
</dbReference>
<comment type="similarity">
    <text evidence="8">Belongs to the CN hydrolase family. Apolipoprotein N-acyltransferase subfamily.</text>
</comment>
<evidence type="ECO:0000256" key="1">
    <source>
        <dbReference type="ARBA" id="ARBA00004651"/>
    </source>
</evidence>
<keyword evidence="4 8" id="KW-0812">Transmembrane</keyword>
<dbReference type="InterPro" id="IPR004563">
    <property type="entry name" value="Apolipo_AcylTrfase"/>
</dbReference>
<dbReference type="Proteomes" id="UP001549257">
    <property type="component" value="Unassembled WGS sequence"/>
</dbReference>
<keyword evidence="2 8" id="KW-1003">Cell membrane</keyword>
<reference evidence="10 11" key="1">
    <citation type="submission" date="2024-06" db="EMBL/GenBank/DDBJ databases">
        <title>Sorghum-associated microbial communities from plants grown in Nebraska, USA.</title>
        <authorList>
            <person name="Schachtman D."/>
        </authorList>
    </citation>
    <scope>NUCLEOTIDE SEQUENCE [LARGE SCALE GENOMIC DNA]</scope>
    <source>
        <strain evidence="10 11">2857</strain>
    </source>
</reference>
<dbReference type="Pfam" id="PF20154">
    <property type="entry name" value="LNT_N"/>
    <property type="match status" value="1"/>
</dbReference>
<dbReference type="InterPro" id="IPR045378">
    <property type="entry name" value="LNT_N"/>
</dbReference>
<keyword evidence="6 8" id="KW-0472">Membrane</keyword>
<organism evidence="10 11">
    <name type="scientific">Conyzicola nivalis</name>
    <dbReference type="NCBI Taxonomy" id="1477021"/>
    <lineage>
        <taxon>Bacteria</taxon>
        <taxon>Bacillati</taxon>
        <taxon>Actinomycetota</taxon>
        <taxon>Actinomycetes</taxon>
        <taxon>Micrococcales</taxon>
        <taxon>Microbacteriaceae</taxon>
        <taxon>Conyzicola</taxon>
    </lineage>
</organism>
<feature type="transmembrane region" description="Helical" evidence="8">
    <location>
        <begin position="58"/>
        <end position="80"/>
    </location>
</feature>
<comment type="caution">
    <text evidence="10">The sequence shown here is derived from an EMBL/GenBank/DDBJ whole genome shotgun (WGS) entry which is preliminary data.</text>
</comment>
<feature type="transmembrane region" description="Helical" evidence="8">
    <location>
        <begin position="86"/>
        <end position="110"/>
    </location>
</feature>
<evidence type="ECO:0000256" key="2">
    <source>
        <dbReference type="ARBA" id="ARBA00022475"/>
    </source>
</evidence>
<feature type="transmembrane region" description="Helical" evidence="8">
    <location>
        <begin position="490"/>
        <end position="507"/>
    </location>
</feature>
<dbReference type="HAMAP" id="MF_01148">
    <property type="entry name" value="Lnt"/>
    <property type="match status" value="1"/>
</dbReference>